<evidence type="ECO:0000313" key="5">
    <source>
        <dbReference type="EMBL" id="OQS54901.1"/>
    </source>
</evidence>
<protein>
    <submittedName>
        <fullName evidence="5">YueD</fullName>
    </submittedName>
</protein>
<dbReference type="PRINTS" id="PR00081">
    <property type="entry name" value="GDHRDH"/>
</dbReference>
<dbReference type="VEuPathDB" id="MicrosporidiaDB:EHP00_254"/>
<keyword evidence="4" id="KW-1133">Transmembrane helix</keyword>
<keyword evidence="6" id="KW-1185">Reference proteome</keyword>
<dbReference type="Gene3D" id="3.40.50.720">
    <property type="entry name" value="NAD(P)-binding Rossmann-like Domain"/>
    <property type="match status" value="1"/>
</dbReference>
<keyword evidence="3" id="KW-0560">Oxidoreductase</keyword>
<dbReference type="OrthoDB" id="191139at2759"/>
<evidence type="ECO:0000256" key="3">
    <source>
        <dbReference type="ARBA" id="ARBA00023002"/>
    </source>
</evidence>
<dbReference type="InterPro" id="IPR020904">
    <property type="entry name" value="Sc_DH/Rdtase_CS"/>
</dbReference>
<evidence type="ECO:0000256" key="4">
    <source>
        <dbReference type="SAM" id="Phobius"/>
    </source>
</evidence>
<dbReference type="STRING" id="646526.A0A1W0E6M0"/>
<sequence length="235" mass="26773">MILKSKKILITGGSRGIGFELIKLFLKENAIVYNLSRTKPSITHPNLFHLQVNLDNINFVKNPNFKIIKSTDFDIVVNNVGLNPGVMKFECISDELIFKGINVNILSHVLITKHVNCKKHVFVNSMLGLVSCPENAIYCASKAFINSFANTLRMEGRDVFIIYPGKVDTTMFVEIKNFMCRKKENVAEGIFKGILKDLKTKYMPFSISLLPFLMSFTPLYISDFITNFIYKKIKN</sequence>
<keyword evidence="4" id="KW-0472">Membrane</keyword>
<evidence type="ECO:0000256" key="1">
    <source>
        <dbReference type="ARBA" id="ARBA00006484"/>
    </source>
</evidence>
<keyword evidence="4" id="KW-0812">Transmembrane</keyword>
<comment type="caution">
    <text evidence="5">The sequence shown here is derived from an EMBL/GenBank/DDBJ whole genome shotgun (WGS) entry which is preliminary data.</text>
</comment>
<dbReference type="SUPFAM" id="SSF51735">
    <property type="entry name" value="NAD(P)-binding Rossmann-fold domains"/>
    <property type="match status" value="1"/>
</dbReference>
<dbReference type="AlphaFoldDB" id="A0A1W0E6M0"/>
<evidence type="ECO:0000313" key="6">
    <source>
        <dbReference type="Proteomes" id="UP000192758"/>
    </source>
</evidence>
<gene>
    <name evidence="5" type="primary">yueD</name>
    <name evidence="5" type="ORF">EHP00_254</name>
</gene>
<name>A0A1W0E6M0_9MICR</name>
<dbReference type="InterPro" id="IPR036291">
    <property type="entry name" value="NAD(P)-bd_dom_sf"/>
</dbReference>
<accession>A0A1W0E6M0</accession>
<dbReference type="PROSITE" id="PS00061">
    <property type="entry name" value="ADH_SHORT"/>
    <property type="match status" value="1"/>
</dbReference>
<evidence type="ECO:0000256" key="2">
    <source>
        <dbReference type="ARBA" id="ARBA00022857"/>
    </source>
</evidence>
<feature type="transmembrane region" description="Helical" evidence="4">
    <location>
        <begin position="202"/>
        <end position="221"/>
    </location>
</feature>
<comment type="similarity">
    <text evidence="1">Belongs to the short-chain dehydrogenases/reductases (SDR) family.</text>
</comment>
<dbReference type="PANTHER" id="PTHR24322">
    <property type="entry name" value="PKSB"/>
    <property type="match status" value="1"/>
</dbReference>
<proteinExistence type="inferred from homology"/>
<dbReference type="GO" id="GO:0016616">
    <property type="term" value="F:oxidoreductase activity, acting on the CH-OH group of donors, NAD or NADP as acceptor"/>
    <property type="evidence" value="ECO:0007669"/>
    <property type="project" value="TreeGrafter"/>
</dbReference>
<dbReference type="PANTHER" id="PTHR24322:SF736">
    <property type="entry name" value="RETINOL DEHYDROGENASE 10"/>
    <property type="match status" value="1"/>
</dbReference>
<keyword evidence="2" id="KW-0521">NADP</keyword>
<organism evidence="5 6">
    <name type="scientific">Ecytonucleospora hepatopenaei</name>
    <dbReference type="NCBI Taxonomy" id="646526"/>
    <lineage>
        <taxon>Eukaryota</taxon>
        <taxon>Fungi</taxon>
        <taxon>Fungi incertae sedis</taxon>
        <taxon>Microsporidia</taxon>
        <taxon>Enterocytozoonidae</taxon>
        <taxon>Ecytonucleospora</taxon>
    </lineage>
</organism>
<dbReference type="Proteomes" id="UP000192758">
    <property type="component" value="Unassembled WGS sequence"/>
</dbReference>
<dbReference type="InterPro" id="IPR002347">
    <property type="entry name" value="SDR_fam"/>
</dbReference>
<dbReference type="EMBL" id="MNPJ01000016">
    <property type="protein sequence ID" value="OQS54901.1"/>
    <property type="molecule type" value="Genomic_DNA"/>
</dbReference>
<reference evidence="5 6" key="1">
    <citation type="journal article" date="2017" name="Environ. Microbiol.">
        <title>Decay of the glycolytic pathway and adaptation to intranuclear parasitism within Enterocytozoonidae microsporidia.</title>
        <authorList>
            <person name="Wiredu Boakye D."/>
            <person name="Jaroenlak P."/>
            <person name="Prachumwat A."/>
            <person name="Williams T.A."/>
            <person name="Bateman K.S."/>
            <person name="Itsathitphaisarn O."/>
            <person name="Sritunyalucksana K."/>
            <person name="Paszkiewicz K.H."/>
            <person name="Moore K.A."/>
            <person name="Stentiford G.D."/>
            <person name="Williams B.A."/>
        </authorList>
    </citation>
    <scope>NUCLEOTIDE SEQUENCE [LARGE SCALE GENOMIC DNA]</scope>
    <source>
        <strain evidence="5 6">TH1</strain>
    </source>
</reference>
<dbReference type="Pfam" id="PF00106">
    <property type="entry name" value="adh_short"/>
    <property type="match status" value="1"/>
</dbReference>